<feature type="transmembrane region" description="Helical" evidence="8">
    <location>
        <begin position="332"/>
        <end position="354"/>
    </location>
</feature>
<keyword evidence="7" id="KW-0325">Glycoprotein</keyword>
<keyword evidence="3 8" id="KW-0812">Transmembrane</keyword>
<proteinExistence type="predicted"/>
<evidence type="ECO:0000256" key="5">
    <source>
        <dbReference type="ARBA" id="ARBA00023136"/>
    </source>
</evidence>
<keyword evidence="6" id="KW-0675">Receptor</keyword>
<evidence type="ECO:0000313" key="9">
    <source>
        <dbReference type="Proteomes" id="UP001652626"/>
    </source>
</evidence>
<dbReference type="GeneID" id="113400452"/>
<evidence type="ECO:0000256" key="2">
    <source>
        <dbReference type="ARBA" id="ARBA00022475"/>
    </source>
</evidence>
<sequence>MIKIAIENKIPVIKANNLYEIYQIKYINESTVIIVVYLKDCNEMTIAELRSFDIKFKYVIIVDTFLRDKCHDAVTAKLSEVYNYEVTLIIADRIPGKYNFLTAMPEIDEVTCNTTEIVEIKHINSCTNGTLDEKRLTRIFPVKAPSNFKLCNFNVGMSIFYPYSMTNNTDSLKDFDDDVNFYGVDIDIMNIMAKKFNSTLKLFYITKYDYDPKLREIVVQYLINETLDAYAGGTYRLYRDEVSYSGTYSRQTIIWVYTVERNRRTWQSLIFKMNGLYIFLIIYQCYVILWNLISKFDHQTLSILDSFVYGWGALFGGAGLQDARSLKQKFLNIVYLIACLHLSAYVNTQIYYYLTIDRPPNFYTSVDELTSSGKIPYLIPNKKYFIDDKKYIAFANTSRQCDTFLNCAELMLINNGSTIIIDAQLAPLQSSSAVNDEARVLQVPEYILVVYHEMILRKNSPLVKKFQDYTQRLFESGICQMLYVRSIGITVVDRAKIANQNILSNSYSCTVGCEITLSQLAGVFYLWMAGCFFSCIVFILEILMKIPLLKH</sequence>
<feature type="transmembrane region" description="Helical" evidence="8">
    <location>
        <begin position="269"/>
        <end position="289"/>
    </location>
</feature>
<feature type="transmembrane region" description="Helical" evidence="8">
    <location>
        <begin position="524"/>
        <end position="544"/>
    </location>
</feature>
<comment type="subcellular location">
    <subcellularLocation>
        <location evidence="1">Cell membrane</location>
        <topology evidence="1">Multi-pass membrane protein</topology>
    </subcellularLocation>
</comment>
<organism evidence="9 10">
    <name type="scientific">Vanessa tameamea</name>
    <name type="common">Kamehameha butterfly</name>
    <dbReference type="NCBI Taxonomy" id="334116"/>
    <lineage>
        <taxon>Eukaryota</taxon>
        <taxon>Metazoa</taxon>
        <taxon>Ecdysozoa</taxon>
        <taxon>Arthropoda</taxon>
        <taxon>Hexapoda</taxon>
        <taxon>Insecta</taxon>
        <taxon>Pterygota</taxon>
        <taxon>Neoptera</taxon>
        <taxon>Endopterygota</taxon>
        <taxon>Lepidoptera</taxon>
        <taxon>Glossata</taxon>
        <taxon>Ditrysia</taxon>
        <taxon>Papilionoidea</taxon>
        <taxon>Nymphalidae</taxon>
        <taxon>Nymphalinae</taxon>
        <taxon>Vanessa</taxon>
    </lineage>
</organism>
<evidence type="ECO:0000256" key="1">
    <source>
        <dbReference type="ARBA" id="ARBA00004651"/>
    </source>
</evidence>
<dbReference type="RefSeq" id="XP_026495792.2">
    <property type="nucleotide sequence ID" value="XM_026640007.2"/>
</dbReference>
<dbReference type="SUPFAM" id="SSF53850">
    <property type="entry name" value="Periplasmic binding protein-like II"/>
    <property type="match status" value="1"/>
</dbReference>
<evidence type="ECO:0000313" key="10">
    <source>
        <dbReference type="RefSeq" id="XP_026495792.2"/>
    </source>
</evidence>
<dbReference type="PANTHER" id="PTHR42643">
    <property type="entry name" value="IONOTROPIC RECEPTOR 20A-RELATED"/>
    <property type="match status" value="1"/>
</dbReference>
<evidence type="ECO:0000256" key="7">
    <source>
        <dbReference type="ARBA" id="ARBA00023180"/>
    </source>
</evidence>
<name>A0A8B8IHI2_VANTA</name>
<gene>
    <name evidence="10" type="primary">LOC113400452</name>
</gene>
<evidence type="ECO:0000256" key="4">
    <source>
        <dbReference type="ARBA" id="ARBA00022989"/>
    </source>
</evidence>
<reference evidence="10" key="1">
    <citation type="submission" date="2025-08" db="UniProtKB">
        <authorList>
            <consortium name="RefSeq"/>
        </authorList>
    </citation>
    <scope>IDENTIFICATION</scope>
    <source>
        <tissue evidence="10">Whole body</tissue>
    </source>
</reference>
<keyword evidence="5 8" id="KW-0472">Membrane</keyword>
<evidence type="ECO:0000256" key="3">
    <source>
        <dbReference type="ARBA" id="ARBA00022692"/>
    </source>
</evidence>
<dbReference type="OrthoDB" id="7486450at2759"/>
<keyword evidence="2" id="KW-1003">Cell membrane</keyword>
<dbReference type="PANTHER" id="PTHR42643:SF24">
    <property type="entry name" value="IONOTROPIC RECEPTOR 60A"/>
    <property type="match status" value="1"/>
</dbReference>
<dbReference type="OMA" id="CNFNVGM"/>
<dbReference type="InterPro" id="IPR052192">
    <property type="entry name" value="Insect_Ionotropic_Sensory_Rcpt"/>
</dbReference>
<dbReference type="AlphaFoldDB" id="A0A8B8IHI2"/>
<evidence type="ECO:0000256" key="8">
    <source>
        <dbReference type="SAM" id="Phobius"/>
    </source>
</evidence>
<keyword evidence="9" id="KW-1185">Reference proteome</keyword>
<dbReference type="GO" id="GO:0005886">
    <property type="term" value="C:plasma membrane"/>
    <property type="evidence" value="ECO:0007669"/>
    <property type="project" value="UniProtKB-SubCell"/>
</dbReference>
<dbReference type="Proteomes" id="UP001652626">
    <property type="component" value="Chromosome 17"/>
</dbReference>
<evidence type="ECO:0000256" key="6">
    <source>
        <dbReference type="ARBA" id="ARBA00023170"/>
    </source>
</evidence>
<protein>
    <submittedName>
        <fullName evidence="10">Uncharacterized protein LOC113400452</fullName>
    </submittedName>
</protein>
<keyword evidence="4 8" id="KW-1133">Transmembrane helix</keyword>
<accession>A0A8B8IHI2</accession>
<feature type="transmembrane region" description="Helical" evidence="8">
    <location>
        <begin position="301"/>
        <end position="320"/>
    </location>
</feature>